<comment type="caution">
    <text evidence="1">The sequence shown here is derived from an EMBL/GenBank/DDBJ whole genome shotgun (WGS) entry which is preliminary data.</text>
</comment>
<proteinExistence type="predicted"/>
<accession>A0A8B6E628</accession>
<gene>
    <name evidence="1" type="ORF">MGAL_10B088457</name>
</gene>
<dbReference type="AlphaFoldDB" id="A0A8B6E628"/>
<protein>
    <recommendedName>
        <fullName evidence="3">C-type lectin domain-containing protein</fullName>
    </recommendedName>
</protein>
<evidence type="ECO:0008006" key="3">
    <source>
        <dbReference type="Google" id="ProtNLM"/>
    </source>
</evidence>
<evidence type="ECO:0000313" key="2">
    <source>
        <dbReference type="Proteomes" id="UP000596742"/>
    </source>
</evidence>
<keyword evidence="2" id="KW-1185">Reference proteome</keyword>
<dbReference type="InterPro" id="IPR016187">
    <property type="entry name" value="CTDL_fold"/>
</dbReference>
<dbReference type="InterPro" id="IPR016186">
    <property type="entry name" value="C-type_lectin-like/link_sf"/>
</dbReference>
<reference evidence="1" key="1">
    <citation type="submission" date="2018-11" db="EMBL/GenBank/DDBJ databases">
        <authorList>
            <person name="Alioto T."/>
            <person name="Alioto T."/>
        </authorList>
    </citation>
    <scope>NUCLEOTIDE SEQUENCE</scope>
</reference>
<dbReference type="SUPFAM" id="SSF56436">
    <property type="entry name" value="C-type lectin-like"/>
    <property type="match status" value="1"/>
</dbReference>
<organism evidence="1 2">
    <name type="scientific">Mytilus galloprovincialis</name>
    <name type="common">Mediterranean mussel</name>
    <dbReference type="NCBI Taxonomy" id="29158"/>
    <lineage>
        <taxon>Eukaryota</taxon>
        <taxon>Metazoa</taxon>
        <taxon>Spiralia</taxon>
        <taxon>Lophotrochozoa</taxon>
        <taxon>Mollusca</taxon>
        <taxon>Bivalvia</taxon>
        <taxon>Autobranchia</taxon>
        <taxon>Pteriomorphia</taxon>
        <taxon>Mytilida</taxon>
        <taxon>Mytiloidea</taxon>
        <taxon>Mytilidae</taxon>
        <taxon>Mytilinae</taxon>
        <taxon>Mytilus</taxon>
    </lineage>
</organism>
<name>A0A8B6E628_MYTGA</name>
<evidence type="ECO:0000313" key="1">
    <source>
        <dbReference type="EMBL" id="VDI28743.1"/>
    </source>
</evidence>
<dbReference type="Proteomes" id="UP000596742">
    <property type="component" value="Unassembled WGS sequence"/>
</dbReference>
<sequence length="105" mass="11874">MVYKSICDQANAELVKVDTKEKQNYIQLISANLPVPQLCVQGTDTIDLQQQWTFDDGTLMTYFNWNQNKPLGGRGNIGIVITLNFTWFDVAGVIPKLTCVFICQK</sequence>
<dbReference type="EMBL" id="UYJE01004519">
    <property type="protein sequence ID" value="VDI28743.1"/>
    <property type="molecule type" value="Genomic_DNA"/>
</dbReference>
<dbReference type="Gene3D" id="3.10.100.10">
    <property type="entry name" value="Mannose-Binding Protein A, subunit A"/>
    <property type="match status" value="1"/>
</dbReference>
<dbReference type="OrthoDB" id="2142683at2759"/>
<dbReference type="CDD" id="cd00037">
    <property type="entry name" value="CLECT"/>
    <property type="match status" value="1"/>
</dbReference>